<keyword evidence="3" id="KW-0663">Pyridoxal phosphate</keyword>
<dbReference type="GO" id="GO:0005829">
    <property type="term" value="C:cytosol"/>
    <property type="evidence" value="ECO:0007669"/>
    <property type="project" value="TreeGrafter"/>
</dbReference>
<dbReference type="Proteomes" id="UP000220133">
    <property type="component" value="Chromosome"/>
</dbReference>
<dbReference type="PIRSF" id="PIRSF017617">
    <property type="entry name" value="Thr_aldolase"/>
    <property type="match status" value="1"/>
</dbReference>
<gene>
    <name evidence="7" type="ORF">COR50_12240</name>
</gene>
<protein>
    <submittedName>
        <fullName evidence="7">Threonine aldolase</fullName>
    </submittedName>
</protein>
<dbReference type="InterPro" id="IPR015422">
    <property type="entry name" value="PyrdxlP-dep_Trfase_small"/>
</dbReference>
<evidence type="ECO:0000256" key="3">
    <source>
        <dbReference type="ARBA" id="ARBA00022898"/>
    </source>
</evidence>
<dbReference type="InterPro" id="IPR001597">
    <property type="entry name" value="ArAA_b-elim_lyase/Thr_aldolase"/>
</dbReference>
<dbReference type="SUPFAM" id="SSF53383">
    <property type="entry name" value="PLP-dependent transferases"/>
    <property type="match status" value="1"/>
</dbReference>
<name>A0A291QVA3_9BACT</name>
<feature type="modified residue" description="N6-(pyridoxal phosphate)lysine" evidence="5">
    <location>
        <position position="199"/>
    </location>
</feature>
<dbReference type="GO" id="GO:0006545">
    <property type="term" value="P:glycine biosynthetic process"/>
    <property type="evidence" value="ECO:0007669"/>
    <property type="project" value="TreeGrafter"/>
</dbReference>
<keyword evidence="4" id="KW-0456">Lyase</keyword>
<evidence type="ECO:0000256" key="5">
    <source>
        <dbReference type="PIRSR" id="PIRSR017617-1"/>
    </source>
</evidence>
<evidence type="ECO:0000259" key="6">
    <source>
        <dbReference type="Pfam" id="PF01212"/>
    </source>
</evidence>
<dbReference type="PANTHER" id="PTHR48097:SF9">
    <property type="entry name" value="L-THREONINE ALDOLASE"/>
    <property type="match status" value="1"/>
</dbReference>
<organism evidence="7 8">
    <name type="scientific">Chitinophaga caeni</name>
    <dbReference type="NCBI Taxonomy" id="2029983"/>
    <lineage>
        <taxon>Bacteria</taxon>
        <taxon>Pseudomonadati</taxon>
        <taxon>Bacteroidota</taxon>
        <taxon>Chitinophagia</taxon>
        <taxon>Chitinophagales</taxon>
        <taxon>Chitinophagaceae</taxon>
        <taxon>Chitinophaga</taxon>
    </lineage>
</organism>
<proteinExistence type="inferred from homology"/>
<keyword evidence="8" id="KW-1185">Reference proteome</keyword>
<dbReference type="GO" id="GO:0008732">
    <property type="term" value="F:L-allo-threonine aldolase activity"/>
    <property type="evidence" value="ECO:0007669"/>
    <property type="project" value="TreeGrafter"/>
</dbReference>
<dbReference type="InterPro" id="IPR023603">
    <property type="entry name" value="Low_specificity_L-TA-like"/>
</dbReference>
<dbReference type="InterPro" id="IPR015424">
    <property type="entry name" value="PyrdxlP-dep_Trfase"/>
</dbReference>
<dbReference type="PANTHER" id="PTHR48097">
    <property type="entry name" value="L-THREONINE ALDOLASE-RELATED"/>
    <property type="match status" value="1"/>
</dbReference>
<feature type="domain" description="Aromatic amino acid beta-eliminating lyase/threonine aldolase" evidence="6">
    <location>
        <begin position="3"/>
        <end position="287"/>
    </location>
</feature>
<evidence type="ECO:0000256" key="2">
    <source>
        <dbReference type="ARBA" id="ARBA00006966"/>
    </source>
</evidence>
<reference evidence="7 8" key="1">
    <citation type="submission" date="2017-10" db="EMBL/GenBank/DDBJ databases">
        <title>Paenichitinophaga pekingensis gen. nov., sp. nov., isolated from activated sludge.</title>
        <authorList>
            <person name="Jin D."/>
            <person name="Kong X."/>
            <person name="Deng Y."/>
            <person name="Bai Z."/>
        </authorList>
    </citation>
    <scope>NUCLEOTIDE SEQUENCE [LARGE SCALE GENOMIC DNA]</scope>
    <source>
        <strain evidence="7 8">13</strain>
    </source>
</reference>
<dbReference type="FunFam" id="3.40.640.10:FF:000030">
    <property type="entry name" value="Low-specificity L-threonine aldolase"/>
    <property type="match status" value="1"/>
</dbReference>
<dbReference type="GO" id="GO:0006567">
    <property type="term" value="P:L-threonine catabolic process"/>
    <property type="evidence" value="ECO:0007669"/>
    <property type="project" value="TreeGrafter"/>
</dbReference>
<dbReference type="InterPro" id="IPR015421">
    <property type="entry name" value="PyrdxlP-dep_Trfase_major"/>
</dbReference>
<dbReference type="Gene3D" id="3.40.640.10">
    <property type="entry name" value="Type I PLP-dependent aspartate aminotransferase-like (Major domain)"/>
    <property type="match status" value="1"/>
</dbReference>
<comment type="cofactor">
    <cofactor evidence="1">
        <name>pyridoxal 5'-phosphate</name>
        <dbReference type="ChEBI" id="CHEBI:597326"/>
    </cofactor>
</comment>
<sequence>MIDFRSDTFTKPTPGMMDAMMKAQVGDDVFGEDPSVNLLEAKMADLFGMEAALYCPSGTMSNQVAIKVHTLPGDEVICSHLAHVYIYEGGGIAFNAGAQTRPINSNRGMIKAAQVEAAINPDDVHKARTSLVCLENTSNRGGGCCYDWNDIVQISEVCEQSNLQLHLDGARLFNALVATKQEAKDYGGVFDSISVCFNKGMGCPMGSVLMGSRDFIREARRVRKKLGGGLRQAGYMAATCLYALDHHIGRLQEDHDHAKMLATALIENQYVGHMFPVDTNIIIFDVQNGMTAQRFSDILRKDDILVMPVAANQVRIVTHLDVNREMVQQACDAIVQMQNQL</sequence>
<evidence type="ECO:0000256" key="4">
    <source>
        <dbReference type="ARBA" id="ARBA00023239"/>
    </source>
</evidence>
<dbReference type="KEGG" id="cbae:COR50_12240"/>
<dbReference type="OrthoDB" id="9774495at2"/>
<evidence type="ECO:0000313" key="8">
    <source>
        <dbReference type="Proteomes" id="UP000220133"/>
    </source>
</evidence>
<accession>A0A291QVA3</accession>
<dbReference type="RefSeq" id="WP_098194247.1">
    <property type="nucleotide sequence ID" value="NZ_CP023777.1"/>
</dbReference>
<dbReference type="EMBL" id="CP023777">
    <property type="protein sequence ID" value="ATL47870.1"/>
    <property type="molecule type" value="Genomic_DNA"/>
</dbReference>
<dbReference type="Gene3D" id="3.90.1150.10">
    <property type="entry name" value="Aspartate Aminotransferase, domain 1"/>
    <property type="match status" value="1"/>
</dbReference>
<comment type="similarity">
    <text evidence="2">Belongs to the threonine aldolase family.</text>
</comment>
<dbReference type="CDD" id="cd06502">
    <property type="entry name" value="TA_like"/>
    <property type="match status" value="1"/>
</dbReference>
<dbReference type="Pfam" id="PF01212">
    <property type="entry name" value="Beta_elim_lyase"/>
    <property type="match status" value="1"/>
</dbReference>
<dbReference type="AlphaFoldDB" id="A0A291QVA3"/>
<dbReference type="NCBIfam" id="NF041359">
    <property type="entry name" value="GntG_guanitoxin"/>
    <property type="match status" value="1"/>
</dbReference>
<evidence type="ECO:0000256" key="1">
    <source>
        <dbReference type="ARBA" id="ARBA00001933"/>
    </source>
</evidence>
<evidence type="ECO:0000313" key="7">
    <source>
        <dbReference type="EMBL" id="ATL47870.1"/>
    </source>
</evidence>